<evidence type="ECO:0000313" key="2">
    <source>
        <dbReference type="Proteomes" id="UP001549257"/>
    </source>
</evidence>
<dbReference type="Gene3D" id="2.40.110.10">
    <property type="entry name" value="Butyryl-CoA Dehydrogenase, subunit A, domain 2"/>
    <property type="match status" value="1"/>
</dbReference>
<sequence>MSPMPALPVLLAARPHQTGPLLSVVGRSMPLGVDDALATATLLGTLATSPGRGSTRDLWEALATMAAYDLGAARAVEPHLDALAILEQAGARADDSPAGPRTWGVFAAEGGPDPLVARPDGRRWLLTGTKPWCSLADRLSNALVSARTPDGARMLFAVSLADPGVRADSSAWNARGLSEIPSGPVRFDAVEAAPVGDAGWYLDRAGFAWGGIGVAACWFGGAVGIARSVYAAGGTGDPSPFLLMHLGAIDELVESSRRALAEAATLVDAGEATGSEGGLLAKRVRATVARACEEIVVRAGHALGPAPLALDADHAKRVADLQLYVRQHHAERDQSSLGRALVAAGGAPW</sequence>
<dbReference type="EMBL" id="JBEPSJ010000001">
    <property type="protein sequence ID" value="MET4581516.1"/>
    <property type="molecule type" value="Genomic_DNA"/>
</dbReference>
<dbReference type="InterPro" id="IPR009100">
    <property type="entry name" value="AcylCoA_DH/oxidase_NM_dom_sf"/>
</dbReference>
<name>A0ABV2QKF1_9MICO</name>
<evidence type="ECO:0000313" key="1">
    <source>
        <dbReference type="EMBL" id="MET4581516.1"/>
    </source>
</evidence>
<proteinExistence type="predicted"/>
<comment type="caution">
    <text evidence="1">The sequence shown here is derived from an EMBL/GenBank/DDBJ whole genome shotgun (WGS) entry which is preliminary data.</text>
</comment>
<keyword evidence="2" id="KW-1185">Reference proteome</keyword>
<accession>A0ABV2QKF1</accession>
<reference evidence="1 2" key="1">
    <citation type="submission" date="2024-06" db="EMBL/GenBank/DDBJ databases">
        <title>Sorghum-associated microbial communities from plants grown in Nebraska, USA.</title>
        <authorList>
            <person name="Schachtman D."/>
        </authorList>
    </citation>
    <scope>NUCLEOTIDE SEQUENCE [LARGE SCALE GENOMIC DNA]</scope>
    <source>
        <strain evidence="1 2">2857</strain>
    </source>
</reference>
<dbReference type="Proteomes" id="UP001549257">
    <property type="component" value="Unassembled WGS sequence"/>
</dbReference>
<dbReference type="SUPFAM" id="SSF56645">
    <property type="entry name" value="Acyl-CoA dehydrogenase NM domain-like"/>
    <property type="match status" value="1"/>
</dbReference>
<gene>
    <name evidence="1" type="ORF">ABIE21_001006</name>
</gene>
<organism evidence="1 2">
    <name type="scientific">Conyzicola nivalis</name>
    <dbReference type="NCBI Taxonomy" id="1477021"/>
    <lineage>
        <taxon>Bacteria</taxon>
        <taxon>Bacillati</taxon>
        <taxon>Actinomycetota</taxon>
        <taxon>Actinomycetes</taxon>
        <taxon>Micrococcales</taxon>
        <taxon>Microbacteriaceae</taxon>
        <taxon>Conyzicola</taxon>
    </lineage>
</organism>
<dbReference type="RefSeq" id="WP_354023684.1">
    <property type="nucleotide sequence ID" value="NZ_JBEPSJ010000001.1"/>
</dbReference>
<dbReference type="InterPro" id="IPR046373">
    <property type="entry name" value="Acyl-CoA_Oxase/DH_mid-dom_sf"/>
</dbReference>
<protein>
    <submittedName>
        <fullName evidence="1">Alkylation response protein AidB-like acyl-CoA dehydrogenase</fullName>
    </submittedName>
</protein>